<keyword evidence="1" id="KW-1133">Transmembrane helix</keyword>
<reference evidence="2 3" key="1">
    <citation type="submission" date="2024-08" db="EMBL/GenBank/DDBJ databases">
        <title>Halobellus sp. MBLA0158 whole genome sequence.</title>
        <authorList>
            <person name="Hwang C.Y."/>
            <person name="Cho E.-S."/>
            <person name="Seo M.-J."/>
        </authorList>
    </citation>
    <scope>NUCLEOTIDE SEQUENCE [LARGE SCALE GENOMIC DNA]</scope>
    <source>
        <strain evidence="2 3">MBLA0158</strain>
    </source>
</reference>
<name>A0ABD5MAW3_9EURY</name>
<dbReference type="EMBL" id="JBGNYA010000001">
    <property type="protein sequence ID" value="MFA1610143.1"/>
    <property type="molecule type" value="Genomic_DNA"/>
</dbReference>
<feature type="transmembrane region" description="Helical" evidence="1">
    <location>
        <begin position="12"/>
        <end position="32"/>
    </location>
</feature>
<feature type="transmembrane region" description="Helical" evidence="1">
    <location>
        <begin position="38"/>
        <end position="59"/>
    </location>
</feature>
<keyword evidence="3" id="KW-1185">Reference proteome</keyword>
<evidence type="ECO:0000313" key="3">
    <source>
        <dbReference type="Proteomes" id="UP001570511"/>
    </source>
</evidence>
<sequence>MTTERHRRYANQWLQEALGIGVVLGIIAYGLITIGGTGAVMAVVVAQFLAVIALVYSLFGKVESMIYEIAGVDDALEPQDDTGDTKEWSHEVRSDGDDHKVVQVTDGVQTANFVLTDDDIRLKSRVNQWLISDDWTEEATQYLEAEFCGGGPNR</sequence>
<proteinExistence type="predicted"/>
<keyword evidence="1" id="KW-0472">Membrane</keyword>
<evidence type="ECO:0000313" key="2">
    <source>
        <dbReference type="EMBL" id="MFA1610143.1"/>
    </source>
</evidence>
<dbReference type="AlphaFoldDB" id="A0ABD5MAW3"/>
<dbReference type="RefSeq" id="WP_372387467.1">
    <property type="nucleotide sequence ID" value="NZ_JBGNYA010000001.1"/>
</dbReference>
<organism evidence="2 3">
    <name type="scientific">Halobellus rubicundus</name>
    <dbReference type="NCBI Taxonomy" id="2996466"/>
    <lineage>
        <taxon>Archaea</taxon>
        <taxon>Methanobacteriati</taxon>
        <taxon>Methanobacteriota</taxon>
        <taxon>Stenosarchaea group</taxon>
        <taxon>Halobacteria</taxon>
        <taxon>Halobacteriales</taxon>
        <taxon>Haloferacaceae</taxon>
        <taxon>Halobellus</taxon>
    </lineage>
</organism>
<evidence type="ECO:0000256" key="1">
    <source>
        <dbReference type="SAM" id="Phobius"/>
    </source>
</evidence>
<comment type="caution">
    <text evidence="2">The sequence shown here is derived from an EMBL/GenBank/DDBJ whole genome shotgun (WGS) entry which is preliminary data.</text>
</comment>
<dbReference type="Proteomes" id="UP001570511">
    <property type="component" value="Unassembled WGS sequence"/>
</dbReference>
<gene>
    <name evidence="2" type="ORF">OS889_03880</name>
</gene>
<protein>
    <submittedName>
        <fullName evidence="2">Uncharacterized protein</fullName>
    </submittedName>
</protein>
<accession>A0ABD5MAW3</accession>
<keyword evidence="1" id="KW-0812">Transmembrane</keyword>